<dbReference type="InterPro" id="IPR027470">
    <property type="entry name" value="Cation_efflux_CTD"/>
</dbReference>
<dbReference type="PANTHER" id="PTHR11562">
    <property type="entry name" value="CATION EFFLUX PROTEIN/ ZINC TRANSPORTER"/>
    <property type="match status" value="1"/>
</dbReference>
<feature type="domain" description="Cation efflux protein cytoplasmic" evidence="11">
    <location>
        <begin position="219"/>
        <end position="295"/>
    </location>
</feature>
<comment type="subcellular location">
    <subcellularLocation>
        <location evidence="1">Membrane</location>
        <topology evidence="1">Multi-pass membrane protein</topology>
    </subcellularLocation>
</comment>
<feature type="transmembrane region" description="Helical" evidence="9">
    <location>
        <begin position="166"/>
        <end position="184"/>
    </location>
</feature>
<evidence type="ECO:0000256" key="8">
    <source>
        <dbReference type="ARBA" id="ARBA00023136"/>
    </source>
</evidence>
<dbReference type="InterPro" id="IPR027469">
    <property type="entry name" value="Cation_efflux_TMD_sf"/>
</dbReference>
<keyword evidence="8 9" id="KW-0472">Membrane</keyword>
<dbReference type="NCBIfam" id="TIGR01297">
    <property type="entry name" value="CDF"/>
    <property type="match status" value="1"/>
</dbReference>
<keyword evidence="5" id="KW-0864">Zinc transport</keyword>
<evidence type="ECO:0000256" key="1">
    <source>
        <dbReference type="ARBA" id="ARBA00004141"/>
    </source>
</evidence>
<evidence type="ECO:0000256" key="3">
    <source>
        <dbReference type="ARBA" id="ARBA00022448"/>
    </source>
</evidence>
<name>A0A5J5IL16_9BACT</name>
<feature type="transmembrane region" description="Helical" evidence="9">
    <location>
        <begin position="126"/>
        <end position="146"/>
    </location>
</feature>
<organism evidence="12 13">
    <name type="scientific">Ginsengibacter hankyongi</name>
    <dbReference type="NCBI Taxonomy" id="2607284"/>
    <lineage>
        <taxon>Bacteria</taxon>
        <taxon>Pseudomonadati</taxon>
        <taxon>Bacteroidota</taxon>
        <taxon>Chitinophagia</taxon>
        <taxon>Chitinophagales</taxon>
        <taxon>Chitinophagaceae</taxon>
        <taxon>Ginsengibacter</taxon>
    </lineage>
</organism>
<dbReference type="InterPro" id="IPR050681">
    <property type="entry name" value="CDF/SLC30A"/>
</dbReference>
<keyword evidence="4 9" id="KW-0812">Transmembrane</keyword>
<gene>
    <name evidence="12" type="ORF">FW778_06555</name>
</gene>
<comment type="similarity">
    <text evidence="2">Belongs to the cation diffusion facilitator (CDF) transporter (TC 2.A.4) family. SLC30A subfamily.</text>
</comment>
<dbReference type="RefSeq" id="WP_150413799.1">
    <property type="nucleotide sequence ID" value="NZ_VYQF01000001.1"/>
</dbReference>
<feature type="domain" description="Cation efflux protein transmembrane" evidence="10">
    <location>
        <begin position="25"/>
        <end position="212"/>
    </location>
</feature>
<feature type="transmembrane region" description="Helical" evidence="9">
    <location>
        <begin position="190"/>
        <end position="207"/>
    </location>
</feature>
<evidence type="ECO:0000259" key="11">
    <source>
        <dbReference type="Pfam" id="PF16916"/>
    </source>
</evidence>
<keyword evidence="5" id="KW-0862">Zinc</keyword>
<dbReference type="Gene3D" id="1.20.1510.10">
    <property type="entry name" value="Cation efflux protein transmembrane domain"/>
    <property type="match status" value="1"/>
</dbReference>
<dbReference type="InterPro" id="IPR002524">
    <property type="entry name" value="Cation_efflux"/>
</dbReference>
<keyword evidence="3" id="KW-0813">Transport</keyword>
<reference evidence="12 13" key="1">
    <citation type="submission" date="2019-09" db="EMBL/GenBank/DDBJ databases">
        <title>Draft genome sequence of Ginsengibacter sp. BR5-29.</title>
        <authorList>
            <person name="Im W.-T."/>
        </authorList>
    </citation>
    <scope>NUCLEOTIDE SEQUENCE [LARGE SCALE GENOMIC DNA]</scope>
    <source>
        <strain evidence="12 13">BR5-29</strain>
    </source>
</reference>
<dbReference type="Proteomes" id="UP000326903">
    <property type="component" value="Unassembled WGS sequence"/>
</dbReference>
<evidence type="ECO:0000256" key="4">
    <source>
        <dbReference type="ARBA" id="ARBA00022692"/>
    </source>
</evidence>
<evidence type="ECO:0000256" key="2">
    <source>
        <dbReference type="ARBA" id="ARBA00008873"/>
    </source>
</evidence>
<evidence type="ECO:0000259" key="10">
    <source>
        <dbReference type="Pfam" id="PF01545"/>
    </source>
</evidence>
<dbReference type="Pfam" id="PF01545">
    <property type="entry name" value="Cation_efflux"/>
    <property type="match status" value="1"/>
</dbReference>
<evidence type="ECO:0000313" key="13">
    <source>
        <dbReference type="Proteomes" id="UP000326903"/>
    </source>
</evidence>
<dbReference type="InterPro" id="IPR058533">
    <property type="entry name" value="Cation_efflux_TM"/>
</dbReference>
<proteinExistence type="inferred from homology"/>
<dbReference type="AlphaFoldDB" id="A0A5J5IL16"/>
<evidence type="ECO:0000313" key="12">
    <source>
        <dbReference type="EMBL" id="KAA9041679.1"/>
    </source>
</evidence>
<keyword evidence="13" id="KW-1185">Reference proteome</keyword>
<accession>A0A5J5IL16</accession>
<dbReference type="EMBL" id="VYQF01000001">
    <property type="protein sequence ID" value="KAA9041679.1"/>
    <property type="molecule type" value="Genomic_DNA"/>
</dbReference>
<dbReference type="GO" id="GO:0005886">
    <property type="term" value="C:plasma membrane"/>
    <property type="evidence" value="ECO:0007669"/>
    <property type="project" value="TreeGrafter"/>
</dbReference>
<keyword evidence="7" id="KW-0406">Ion transport</keyword>
<evidence type="ECO:0000256" key="6">
    <source>
        <dbReference type="ARBA" id="ARBA00022989"/>
    </source>
</evidence>
<dbReference type="SUPFAM" id="SSF160240">
    <property type="entry name" value="Cation efflux protein cytoplasmic domain-like"/>
    <property type="match status" value="1"/>
</dbReference>
<dbReference type="InterPro" id="IPR036837">
    <property type="entry name" value="Cation_efflux_CTD_sf"/>
</dbReference>
<protein>
    <submittedName>
        <fullName evidence="12">Cation transporter</fullName>
    </submittedName>
</protein>
<dbReference type="Pfam" id="PF16916">
    <property type="entry name" value="ZT_dimer"/>
    <property type="match status" value="1"/>
</dbReference>
<dbReference type="GO" id="GO:0005385">
    <property type="term" value="F:zinc ion transmembrane transporter activity"/>
    <property type="evidence" value="ECO:0007669"/>
    <property type="project" value="TreeGrafter"/>
</dbReference>
<comment type="caution">
    <text evidence="12">The sequence shown here is derived from an EMBL/GenBank/DDBJ whole genome shotgun (WGS) entry which is preliminary data.</text>
</comment>
<feature type="transmembrane region" description="Helical" evidence="9">
    <location>
        <begin position="23"/>
        <end position="44"/>
    </location>
</feature>
<keyword evidence="6 9" id="KW-1133">Transmembrane helix</keyword>
<dbReference type="SUPFAM" id="SSF161111">
    <property type="entry name" value="Cation efflux protein transmembrane domain-like"/>
    <property type="match status" value="1"/>
</dbReference>
<evidence type="ECO:0000256" key="5">
    <source>
        <dbReference type="ARBA" id="ARBA00022906"/>
    </source>
</evidence>
<sequence length="305" mass="33639">MAHHHNHNHHHDHAIIPPDHGKAFIIGISLNALFVIIEVVVGIVNNSMALLTDAGHNLSDVASLVLSLIAFRLAKKKSTEKFTYGYKKTTVLAALFNAVFLLIAIGILGFESVRRLFNPEAVKGDVIAWVAGVGIIINVVTALMFFKNRHGDLNIKSAYLHMMSDALVSAGVVAGGILIVYTGWYWVDPVIGLIIMIVILVGTWSLLADSFRLSVDAVPPDIDISEIKQLIGNQENITDVHHIHIWALSTTENALTAHISLNDCLNFNEKMDLVQNLKHKLMHHKIHHSTIEIETELSGCEQKNC</sequence>
<dbReference type="PANTHER" id="PTHR11562:SF17">
    <property type="entry name" value="RE54080P-RELATED"/>
    <property type="match status" value="1"/>
</dbReference>
<evidence type="ECO:0000256" key="7">
    <source>
        <dbReference type="ARBA" id="ARBA00023065"/>
    </source>
</evidence>
<evidence type="ECO:0000256" key="9">
    <source>
        <dbReference type="SAM" id="Phobius"/>
    </source>
</evidence>
<feature type="transmembrane region" description="Helical" evidence="9">
    <location>
        <begin position="90"/>
        <end position="110"/>
    </location>
</feature>